<dbReference type="InterPro" id="IPR013272">
    <property type="entry name" value="Vps72/YL1_C"/>
</dbReference>
<dbReference type="PANTHER" id="PTHR13275">
    <property type="entry name" value="YL-1 PROTEIN TRANSCRIPTION FACTOR-LIKE 1"/>
    <property type="match status" value="1"/>
</dbReference>
<feature type="compositionally biased region" description="Basic and acidic residues" evidence="2">
    <location>
        <begin position="12"/>
        <end position="27"/>
    </location>
</feature>
<dbReference type="PANTHER" id="PTHR13275:SF4">
    <property type="entry name" value="VACUOLAR PROTEIN SORTING-ASSOCIATED PROTEIN 72 HOMOLOG"/>
    <property type="match status" value="1"/>
</dbReference>
<evidence type="ECO:0000259" key="3">
    <source>
        <dbReference type="SMART" id="SM00993"/>
    </source>
</evidence>
<feature type="compositionally biased region" description="Basic and acidic residues" evidence="2">
    <location>
        <begin position="69"/>
        <end position="84"/>
    </location>
</feature>
<comment type="similarity">
    <text evidence="1">Belongs to the VPS72/YL1 family.</text>
</comment>
<organism evidence="4 5">
    <name type="scientific">Marasmiellus scandens</name>
    <dbReference type="NCBI Taxonomy" id="2682957"/>
    <lineage>
        <taxon>Eukaryota</taxon>
        <taxon>Fungi</taxon>
        <taxon>Dikarya</taxon>
        <taxon>Basidiomycota</taxon>
        <taxon>Agaricomycotina</taxon>
        <taxon>Agaricomycetes</taxon>
        <taxon>Agaricomycetidae</taxon>
        <taxon>Agaricales</taxon>
        <taxon>Marasmiineae</taxon>
        <taxon>Omphalotaceae</taxon>
        <taxon>Marasmiellus</taxon>
    </lineage>
</organism>
<feature type="region of interest" description="Disordered" evidence="2">
    <location>
        <begin position="1"/>
        <end position="104"/>
    </location>
</feature>
<feature type="compositionally biased region" description="Acidic residues" evidence="2">
    <location>
        <begin position="28"/>
        <end position="50"/>
    </location>
</feature>
<feature type="compositionally biased region" description="Low complexity" evidence="2">
    <location>
        <begin position="304"/>
        <end position="369"/>
    </location>
</feature>
<feature type="region of interest" description="Disordered" evidence="2">
    <location>
        <begin position="387"/>
        <end position="417"/>
    </location>
</feature>
<dbReference type="InterPro" id="IPR046757">
    <property type="entry name" value="YL1_N"/>
</dbReference>
<evidence type="ECO:0000256" key="1">
    <source>
        <dbReference type="ARBA" id="ARBA00006832"/>
    </source>
</evidence>
<feature type="region of interest" description="Disordered" evidence="2">
    <location>
        <begin position="119"/>
        <end position="151"/>
    </location>
</feature>
<feature type="compositionally biased region" description="Low complexity" evidence="2">
    <location>
        <begin position="237"/>
        <end position="251"/>
    </location>
</feature>
<dbReference type="Pfam" id="PF08265">
    <property type="entry name" value="YL1_C"/>
    <property type="match status" value="1"/>
</dbReference>
<dbReference type="EMBL" id="JBANRG010000003">
    <property type="protein sequence ID" value="KAK7468373.1"/>
    <property type="molecule type" value="Genomic_DNA"/>
</dbReference>
<dbReference type="SMART" id="SM00993">
    <property type="entry name" value="YL1_C"/>
    <property type="match status" value="1"/>
</dbReference>
<feature type="region of interest" description="Disordered" evidence="2">
    <location>
        <begin position="295"/>
        <end position="374"/>
    </location>
</feature>
<feature type="region of interest" description="Disordered" evidence="2">
    <location>
        <begin position="235"/>
        <end position="254"/>
    </location>
</feature>
<evidence type="ECO:0000313" key="5">
    <source>
        <dbReference type="Proteomes" id="UP001498398"/>
    </source>
</evidence>
<comment type="caution">
    <text evidence="4">The sequence shown here is derived from an EMBL/GenBank/DDBJ whole genome shotgun (WGS) entry which is preliminary data.</text>
</comment>
<name>A0ABR1JX03_9AGAR</name>
<sequence>MEAALAEMALEEQNKDPDDDKDFVVEKFEEDAFESDFESTDEEAAQEEAEGGEKEVQDAERKEKRAAKTRLERATAAAHERQKVTFDPTSISATTKSKKTKARRRVSLGLAINAETGEVIEVPPQDGNEEAGAGPRRKSKRGSTRLNTTETVKRMLQSEEKKAQAPKKTKTSIRSLTQGELIARALDNEEGNIVEHRDYLLLEEEKRKKARVVRESVTGPLVRWISRIEEVEIAEEPTPTTTTSNQTPTPTQGQIPYMYGYPYYTTHTQQVGSTSYGQYGYPYYSYQATGSQLQPAQSSSSTLAQTPEQSASTSSPAPAPTATTSTPTTSAQNQSSSSSSTSTAAPPPASVSTSTSTGAPTPLTPTPSSYNPYLTYSHTSQLLAFLQQQQQGSSSTSSSTQPAPSSSPSSTQTQPQVQLPPHLAHLQHLVPQIQQFYAQLQTQSWGSQSASTTTTTTAGPGTPTTGTLTTAAVPLEKPKPKTEHVTKNYVIHELGQHPDAPKPGWKETMEDVFGNYQMFTSERSQGEEVEKVDWENMKVYSGKVRPLSRPTQTCPITGLPAKYLDPRTGVPFADVRAFKVLTGLMRHEYVWEGGLGCFVGCKAEEGQGGDMDVDA</sequence>
<feature type="domain" description="Vps72/YL1 C-terminal" evidence="3">
    <location>
        <begin position="552"/>
        <end position="581"/>
    </location>
</feature>
<reference evidence="4 5" key="1">
    <citation type="submission" date="2024-01" db="EMBL/GenBank/DDBJ databases">
        <title>A draft genome for the cacao thread blight pathogen Marasmiellus scandens.</title>
        <authorList>
            <person name="Baruah I.K."/>
            <person name="Leung J."/>
            <person name="Bukari Y."/>
            <person name="Amoako-Attah I."/>
            <person name="Meinhardt L.W."/>
            <person name="Bailey B.A."/>
            <person name="Cohen S.P."/>
        </authorList>
    </citation>
    <scope>NUCLEOTIDE SEQUENCE [LARGE SCALE GENOMIC DNA]</scope>
    <source>
        <strain evidence="4 5">GH-19</strain>
    </source>
</reference>
<dbReference type="Proteomes" id="UP001498398">
    <property type="component" value="Unassembled WGS sequence"/>
</dbReference>
<evidence type="ECO:0000313" key="4">
    <source>
        <dbReference type="EMBL" id="KAK7468373.1"/>
    </source>
</evidence>
<feature type="region of interest" description="Disordered" evidence="2">
    <location>
        <begin position="448"/>
        <end position="469"/>
    </location>
</feature>
<protein>
    <recommendedName>
        <fullName evidence="3">Vps72/YL1 C-terminal domain-containing protein</fullName>
    </recommendedName>
</protein>
<gene>
    <name evidence="4" type="ORF">VKT23_002889</name>
</gene>
<accession>A0ABR1JX03</accession>
<proteinExistence type="inferred from homology"/>
<evidence type="ECO:0000256" key="2">
    <source>
        <dbReference type="SAM" id="MobiDB-lite"/>
    </source>
</evidence>
<dbReference type="Pfam" id="PF05764">
    <property type="entry name" value="YL1"/>
    <property type="match status" value="1"/>
</dbReference>
<feature type="compositionally biased region" description="Basic and acidic residues" evidence="2">
    <location>
        <begin position="51"/>
        <end position="63"/>
    </location>
</feature>
<keyword evidence="5" id="KW-1185">Reference proteome</keyword>